<gene>
    <name evidence="1" type="ORF">TorRG33x02_156740</name>
</gene>
<dbReference type="OrthoDB" id="683212at2759"/>
<dbReference type="Proteomes" id="UP000237000">
    <property type="component" value="Unassembled WGS sequence"/>
</dbReference>
<organism evidence="1 2">
    <name type="scientific">Trema orientale</name>
    <name type="common">Charcoal tree</name>
    <name type="synonym">Celtis orientalis</name>
    <dbReference type="NCBI Taxonomy" id="63057"/>
    <lineage>
        <taxon>Eukaryota</taxon>
        <taxon>Viridiplantae</taxon>
        <taxon>Streptophyta</taxon>
        <taxon>Embryophyta</taxon>
        <taxon>Tracheophyta</taxon>
        <taxon>Spermatophyta</taxon>
        <taxon>Magnoliopsida</taxon>
        <taxon>eudicotyledons</taxon>
        <taxon>Gunneridae</taxon>
        <taxon>Pentapetalae</taxon>
        <taxon>rosids</taxon>
        <taxon>fabids</taxon>
        <taxon>Rosales</taxon>
        <taxon>Cannabaceae</taxon>
        <taxon>Trema</taxon>
    </lineage>
</organism>
<dbReference type="STRING" id="63057.A0A2P5EST5"/>
<sequence length="611" mass="68228">MEWSEYERRVVETVKWCQERNESPLVWAMEVGKWAEQAPSPELGQVLVSLLCFQNNTPSLWKFLQQAMSSGLLFPLQLLSLLSASIIPHRRSQPEAYTLYLQLLSRYALSFNPALPDVNKEKIIKSVDHALRLSQTYDVRILELGHVFVLFFFSIITSLIDSVLDDWGLQKTSSDKPSLAFGSTDSKDMDIDSRENHDWVRKEHREEMRIMNSFLAMEVLGKLTESRKALLLLRLVHFNMPKRFNDLLCSLQLFKGHQLASLDLKPAMQLLARFSANIQRVMDFEHRLDKRQLIGMLVDKGSCKPVPHCNFDSDFSACWVPFDIYMENVMDGKQLLVKSAIDVIAEVVKTLQVLNQATWQETFLALWLSALRLVQRERNPLEGPLPHLEARLCILLSVVPLAIAKVLEDESETKVYSSSALGSTVSADETNEKAPALRKHGLISSLQVLGQFSGILCPPASVVNAANIAATKAARFLHHSKNEKDGVGYGSRGQSLIKAGGNMRHLIVEACITRNLIDASAYFWPCYVSASAMAPSDTSPVQKSPWSTFMEGAPLCGSLINSLVATPASSLAEIEKLYHIALNGSEEEKSAAAKILCGASLRIGWNIQDVM</sequence>
<dbReference type="AlphaFoldDB" id="A0A2P5EST5"/>
<proteinExistence type="predicted"/>
<keyword evidence="2" id="KW-1185">Reference proteome</keyword>
<evidence type="ECO:0000313" key="2">
    <source>
        <dbReference type="Proteomes" id="UP000237000"/>
    </source>
</evidence>
<dbReference type="EMBL" id="JXTC01000104">
    <property type="protein sequence ID" value="PON88609.1"/>
    <property type="molecule type" value="Genomic_DNA"/>
</dbReference>
<evidence type="ECO:0000313" key="1">
    <source>
        <dbReference type="EMBL" id="PON88609.1"/>
    </source>
</evidence>
<dbReference type="InParanoid" id="A0A2P5EST5"/>
<dbReference type="GO" id="GO:2000762">
    <property type="term" value="P:regulation of phenylpropanoid metabolic process"/>
    <property type="evidence" value="ECO:0007669"/>
    <property type="project" value="InterPro"/>
</dbReference>
<dbReference type="GO" id="GO:0016592">
    <property type="term" value="C:mediator complex"/>
    <property type="evidence" value="ECO:0007669"/>
    <property type="project" value="InterPro"/>
</dbReference>
<protein>
    <recommendedName>
        <fullName evidence="3">Mediator of RNA polymerase II transcription subunit</fullName>
    </recommendedName>
</protein>
<name>A0A2P5EST5_TREOI</name>
<comment type="caution">
    <text evidence="1">The sequence shown here is derived from an EMBL/GenBank/DDBJ whole genome shotgun (WGS) entry which is preliminary data.</text>
</comment>
<reference evidence="2" key="1">
    <citation type="submission" date="2016-06" db="EMBL/GenBank/DDBJ databases">
        <title>Parallel loss of symbiosis genes in relatives of nitrogen-fixing non-legume Parasponia.</title>
        <authorList>
            <person name="Van Velzen R."/>
            <person name="Holmer R."/>
            <person name="Bu F."/>
            <person name="Rutten L."/>
            <person name="Van Zeijl A."/>
            <person name="Liu W."/>
            <person name="Santuari L."/>
            <person name="Cao Q."/>
            <person name="Sharma T."/>
            <person name="Shen D."/>
            <person name="Roswanjaya Y."/>
            <person name="Wardhani T."/>
            <person name="Kalhor M.S."/>
            <person name="Jansen J."/>
            <person name="Van den Hoogen J."/>
            <person name="Gungor B."/>
            <person name="Hartog M."/>
            <person name="Hontelez J."/>
            <person name="Verver J."/>
            <person name="Yang W.-C."/>
            <person name="Schijlen E."/>
            <person name="Repin R."/>
            <person name="Schilthuizen M."/>
            <person name="Schranz E."/>
            <person name="Heidstra R."/>
            <person name="Miyata K."/>
            <person name="Fedorova E."/>
            <person name="Kohlen W."/>
            <person name="Bisseling T."/>
            <person name="Smit S."/>
            <person name="Geurts R."/>
        </authorList>
    </citation>
    <scope>NUCLEOTIDE SEQUENCE [LARGE SCALE GENOMIC DNA]</scope>
    <source>
        <strain evidence="2">cv. RG33-2</strain>
    </source>
</reference>
<dbReference type="PANTHER" id="PTHR33739">
    <property type="entry name" value="OS07G0681500 PROTEIN"/>
    <property type="match status" value="1"/>
</dbReference>
<accession>A0A2P5EST5</accession>
<dbReference type="InterPro" id="IPR039638">
    <property type="entry name" value="MED33A/B"/>
</dbReference>
<dbReference type="PANTHER" id="PTHR33739:SF3">
    <property type="entry name" value="OS07G0681500 PROTEIN"/>
    <property type="match status" value="1"/>
</dbReference>
<evidence type="ECO:0008006" key="3">
    <source>
        <dbReference type="Google" id="ProtNLM"/>
    </source>
</evidence>